<organism evidence="1 2">
    <name type="scientific">Pythium oligandrum</name>
    <name type="common">Mycoparasitic fungus</name>
    <dbReference type="NCBI Taxonomy" id="41045"/>
    <lineage>
        <taxon>Eukaryota</taxon>
        <taxon>Sar</taxon>
        <taxon>Stramenopiles</taxon>
        <taxon>Oomycota</taxon>
        <taxon>Peronosporomycetes</taxon>
        <taxon>Pythiales</taxon>
        <taxon>Pythiaceae</taxon>
        <taxon>Pythium</taxon>
    </lineage>
</organism>
<dbReference type="Proteomes" id="UP000794436">
    <property type="component" value="Unassembled WGS sequence"/>
</dbReference>
<evidence type="ECO:0000313" key="2">
    <source>
        <dbReference type="Proteomes" id="UP000794436"/>
    </source>
</evidence>
<dbReference type="OrthoDB" id="89219at2759"/>
<keyword evidence="2" id="KW-1185">Reference proteome</keyword>
<gene>
    <name evidence="1" type="ORF">Poli38472_002650</name>
</gene>
<comment type="caution">
    <text evidence="1">The sequence shown here is derived from an EMBL/GenBank/DDBJ whole genome shotgun (WGS) entry which is preliminary data.</text>
</comment>
<proteinExistence type="predicted"/>
<accession>A0A8K1CIJ5</accession>
<dbReference type="AlphaFoldDB" id="A0A8K1CIJ5"/>
<dbReference type="EMBL" id="SPLM01000072">
    <property type="protein sequence ID" value="TMW63709.1"/>
    <property type="molecule type" value="Genomic_DNA"/>
</dbReference>
<protein>
    <recommendedName>
        <fullName evidence="3">PX domain-containing protein</fullName>
    </recommendedName>
</protein>
<sequence length="214" mass="25170">MLTESSIPLLNRIATEPIRQRKSHAELAFLRRVEKIEIEETMEIEGVTFYVMNIYMSQSRIPTVIQKKHAMGENVPYTRPTPRKSEAPRDPDFRMLHRFSDFELLRAQLWAMADSETRRSCGFCKTWNSFFSSNSAQPKFRTKLMPSTDFRREMLAQFMTMVIYLISDMPANQPATHRRCEIGDDMVDVVYQFLRPKARAQQPEPHRLSGFTRR</sequence>
<evidence type="ECO:0000313" key="1">
    <source>
        <dbReference type="EMBL" id="TMW63709.1"/>
    </source>
</evidence>
<reference evidence="1" key="1">
    <citation type="submission" date="2019-03" db="EMBL/GenBank/DDBJ databases">
        <title>Long read genome sequence of the mycoparasitic Pythium oligandrum ATCC 38472 isolated from sugarbeet rhizosphere.</title>
        <authorList>
            <person name="Gaulin E."/>
        </authorList>
    </citation>
    <scope>NUCLEOTIDE SEQUENCE</scope>
    <source>
        <strain evidence="1">ATCC 38472_TT</strain>
    </source>
</reference>
<evidence type="ECO:0008006" key="3">
    <source>
        <dbReference type="Google" id="ProtNLM"/>
    </source>
</evidence>
<name>A0A8K1CIJ5_PYTOL</name>